<evidence type="ECO:0000259" key="15">
    <source>
        <dbReference type="PROSITE" id="PS50109"/>
    </source>
</evidence>
<evidence type="ECO:0000256" key="9">
    <source>
        <dbReference type="ARBA" id="ARBA00022777"/>
    </source>
</evidence>
<reference evidence="18" key="2">
    <citation type="submission" date="2016-01" db="EMBL/GenBank/DDBJ databases">
        <title>Draft Genome Sequence of Paenibacillus amylolyticus Heshi-A3 that Was Isolated from Fermented Rice Bran with Aging Salted Mackerel, Which Was Named Heshiko as Traditional Fermented Seafood in Japan.</title>
        <authorList>
            <person name="Akuzawa S."/>
            <person name="Nakagawa J."/>
            <person name="Kanekatsu T."/>
            <person name="Kubota E."/>
            <person name="Ohtake R."/>
            <person name="Suzuki T."/>
            <person name="Kanesaki Y."/>
        </authorList>
    </citation>
    <scope>NUCLEOTIDE SEQUENCE [LARGE SCALE GENOMIC DNA]</scope>
    <source>
        <strain evidence="18">Heshi-A3</strain>
    </source>
</reference>
<dbReference type="PANTHER" id="PTHR45528">
    <property type="entry name" value="SENSOR HISTIDINE KINASE CPXA"/>
    <property type="match status" value="1"/>
</dbReference>
<evidence type="ECO:0000256" key="8">
    <source>
        <dbReference type="ARBA" id="ARBA00022741"/>
    </source>
</evidence>
<keyword evidence="5" id="KW-0597">Phosphoprotein</keyword>
<feature type="transmembrane region" description="Helical" evidence="14">
    <location>
        <begin position="12"/>
        <end position="33"/>
    </location>
</feature>
<dbReference type="Pfam" id="PF00512">
    <property type="entry name" value="HisKA"/>
    <property type="match status" value="1"/>
</dbReference>
<dbReference type="InterPro" id="IPR036097">
    <property type="entry name" value="HisK_dim/P_sf"/>
</dbReference>
<dbReference type="Pfam" id="PF00672">
    <property type="entry name" value="HAMP"/>
    <property type="match status" value="1"/>
</dbReference>
<dbReference type="InterPro" id="IPR036890">
    <property type="entry name" value="HATPase_C_sf"/>
</dbReference>
<evidence type="ECO:0000256" key="12">
    <source>
        <dbReference type="ARBA" id="ARBA00023012"/>
    </source>
</evidence>
<keyword evidence="6" id="KW-0808">Transferase</keyword>
<dbReference type="CDD" id="cd00082">
    <property type="entry name" value="HisKA"/>
    <property type="match status" value="1"/>
</dbReference>
<dbReference type="EMBL" id="BCNV01000004">
    <property type="protein sequence ID" value="GAS83855.1"/>
    <property type="molecule type" value="Genomic_DNA"/>
</dbReference>
<dbReference type="InterPro" id="IPR003661">
    <property type="entry name" value="HisK_dim/P_dom"/>
</dbReference>
<comment type="subcellular location">
    <subcellularLocation>
        <location evidence="2">Cell membrane</location>
        <topology evidence="2">Multi-pass membrane protein</topology>
    </subcellularLocation>
</comment>
<keyword evidence="11 14" id="KW-1133">Transmembrane helix</keyword>
<dbReference type="Gene3D" id="1.10.287.130">
    <property type="match status" value="1"/>
</dbReference>
<keyword evidence="7 14" id="KW-0812">Transmembrane</keyword>
<evidence type="ECO:0000256" key="3">
    <source>
        <dbReference type="ARBA" id="ARBA00012438"/>
    </source>
</evidence>
<dbReference type="GO" id="GO:0005524">
    <property type="term" value="F:ATP binding"/>
    <property type="evidence" value="ECO:0007669"/>
    <property type="project" value="UniProtKB-KW"/>
</dbReference>
<dbReference type="SMART" id="SM00388">
    <property type="entry name" value="HisKA"/>
    <property type="match status" value="1"/>
</dbReference>
<dbReference type="Gene3D" id="3.30.565.10">
    <property type="entry name" value="Histidine kinase-like ATPase, C-terminal domain"/>
    <property type="match status" value="1"/>
</dbReference>
<keyword evidence="12" id="KW-0902">Two-component regulatory system</keyword>
<organism evidence="17 18">
    <name type="scientific">Paenibacillus amylolyticus</name>
    <dbReference type="NCBI Taxonomy" id="1451"/>
    <lineage>
        <taxon>Bacteria</taxon>
        <taxon>Bacillati</taxon>
        <taxon>Bacillota</taxon>
        <taxon>Bacilli</taxon>
        <taxon>Bacillales</taxon>
        <taxon>Paenibacillaceae</taxon>
        <taxon>Paenibacillus</taxon>
    </lineage>
</organism>
<proteinExistence type="predicted"/>
<comment type="catalytic activity">
    <reaction evidence="1">
        <text>ATP + protein L-histidine = ADP + protein N-phospho-L-histidine.</text>
        <dbReference type="EC" id="2.7.13.3"/>
    </reaction>
</comment>
<dbReference type="SUPFAM" id="SSF55874">
    <property type="entry name" value="ATPase domain of HSP90 chaperone/DNA topoisomerase II/histidine kinase"/>
    <property type="match status" value="1"/>
</dbReference>
<dbReference type="PANTHER" id="PTHR45528:SF1">
    <property type="entry name" value="SENSOR HISTIDINE KINASE CPXA"/>
    <property type="match status" value="1"/>
</dbReference>
<keyword evidence="10" id="KW-0067">ATP-binding</keyword>
<evidence type="ECO:0000256" key="11">
    <source>
        <dbReference type="ARBA" id="ARBA00022989"/>
    </source>
</evidence>
<comment type="caution">
    <text evidence="17">The sequence shown here is derived from an EMBL/GenBank/DDBJ whole genome shotgun (WGS) entry which is preliminary data.</text>
</comment>
<keyword evidence="8" id="KW-0547">Nucleotide-binding</keyword>
<evidence type="ECO:0000256" key="13">
    <source>
        <dbReference type="ARBA" id="ARBA00023136"/>
    </source>
</evidence>
<dbReference type="EC" id="2.7.13.3" evidence="3"/>
<evidence type="ECO:0000256" key="1">
    <source>
        <dbReference type="ARBA" id="ARBA00000085"/>
    </source>
</evidence>
<dbReference type="AlphaFoldDB" id="A0A117I2I6"/>
<dbReference type="InterPro" id="IPR004358">
    <property type="entry name" value="Sig_transdc_His_kin-like_C"/>
</dbReference>
<name>A0A117I2I6_PAEAM</name>
<dbReference type="CDD" id="cd00075">
    <property type="entry name" value="HATPase"/>
    <property type="match status" value="1"/>
</dbReference>
<evidence type="ECO:0000256" key="7">
    <source>
        <dbReference type="ARBA" id="ARBA00022692"/>
    </source>
</evidence>
<dbReference type="GO" id="GO:0005886">
    <property type="term" value="C:plasma membrane"/>
    <property type="evidence" value="ECO:0007669"/>
    <property type="project" value="UniProtKB-SubCell"/>
</dbReference>
<reference evidence="17 18" key="1">
    <citation type="journal article" date="2016" name="Genome Announc.">
        <title>Draft Genome Sequence of Paenibacillus amylolyticus Heshi-A3, Isolated from Fermented Rice Bran in a Japanese Fermented Seafood Dish.</title>
        <authorList>
            <person name="Akuzawa S."/>
            <person name="Nagaoka J."/>
            <person name="Kanekatsu M."/>
            <person name="Kubota E."/>
            <person name="Ohtake R."/>
            <person name="Suzuki T."/>
            <person name="Kanesaki Y."/>
        </authorList>
    </citation>
    <scope>NUCLEOTIDE SEQUENCE [LARGE SCALE GENOMIC DNA]</scope>
    <source>
        <strain evidence="17 18">Heshi-A3</strain>
    </source>
</reference>
<evidence type="ECO:0000259" key="16">
    <source>
        <dbReference type="PROSITE" id="PS50885"/>
    </source>
</evidence>
<keyword evidence="4" id="KW-1003">Cell membrane</keyword>
<keyword evidence="9 17" id="KW-0418">Kinase</keyword>
<evidence type="ECO:0000313" key="17">
    <source>
        <dbReference type="EMBL" id="GAS83855.1"/>
    </source>
</evidence>
<dbReference type="SUPFAM" id="SSF47384">
    <property type="entry name" value="Homodimeric domain of signal transducing histidine kinase"/>
    <property type="match status" value="1"/>
</dbReference>
<feature type="domain" description="Histidine kinase" evidence="15">
    <location>
        <begin position="261"/>
        <end position="482"/>
    </location>
</feature>
<dbReference type="CDD" id="cd06225">
    <property type="entry name" value="HAMP"/>
    <property type="match status" value="1"/>
</dbReference>
<dbReference type="SMART" id="SM00304">
    <property type="entry name" value="HAMP"/>
    <property type="match status" value="1"/>
</dbReference>
<dbReference type="PROSITE" id="PS50885">
    <property type="entry name" value="HAMP"/>
    <property type="match status" value="1"/>
</dbReference>
<dbReference type="Pfam" id="PF02518">
    <property type="entry name" value="HATPase_c"/>
    <property type="match status" value="1"/>
</dbReference>
<keyword evidence="13 14" id="KW-0472">Membrane</keyword>
<dbReference type="GO" id="GO:0003723">
    <property type="term" value="F:RNA binding"/>
    <property type="evidence" value="ECO:0007669"/>
    <property type="project" value="InterPro"/>
</dbReference>
<dbReference type="InterPro" id="IPR005467">
    <property type="entry name" value="His_kinase_dom"/>
</dbReference>
<dbReference type="SUPFAM" id="SSF158472">
    <property type="entry name" value="HAMP domain-like"/>
    <property type="match status" value="1"/>
</dbReference>
<dbReference type="GO" id="GO:0000155">
    <property type="term" value="F:phosphorelay sensor kinase activity"/>
    <property type="evidence" value="ECO:0007669"/>
    <property type="project" value="InterPro"/>
</dbReference>
<dbReference type="PROSITE" id="PS50109">
    <property type="entry name" value="HIS_KIN"/>
    <property type="match status" value="1"/>
</dbReference>
<feature type="domain" description="HAMP" evidence="16">
    <location>
        <begin position="194"/>
        <end position="246"/>
    </location>
</feature>
<evidence type="ECO:0000256" key="14">
    <source>
        <dbReference type="SAM" id="Phobius"/>
    </source>
</evidence>
<dbReference type="InterPro" id="IPR003594">
    <property type="entry name" value="HATPase_dom"/>
</dbReference>
<dbReference type="PRINTS" id="PR00344">
    <property type="entry name" value="BCTRLSENSOR"/>
</dbReference>
<evidence type="ECO:0000256" key="4">
    <source>
        <dbReference type="ARBA" id="ARBA00022475"/>
    </source>
</evidence>
<evidence type="ECO:0000256" key="6">
    <source>
        <dbReference type="ARBA" id="ARBA00022679"/>
    </source>
</evidence>
<dbReference type="FunFam" id="3.30.565.10:FF:000006">
    <property type="entry name" value="Sensor histidine kinase WalK"/>
    <property type="match status" value="1"/>
</dbReference>
<dbReference type="InterPro" id="IPR050398">
    <property type="entry name" value="HssS/ArlS-like"/>
</dbReference>
<sequence>MSLNSWSKRWLLTTLGLLIIIVLSILALAIMLFQNRNSEQSNLSINQVRLTINPTLLALEQNHQYLNEQNIHEDIRSIARESGVLLTYVNLDGTVIMSSAPGSEGTQVNLRSSLHYDLYHAAQAADGNESVDIAFPVMDGPLGSQIGNAIFSIPQAMVTVQKPMTVPMIWISVLLLVSLILGLFLFWMKRKLNKQLLSPIHQLKLHAESILKGNYEEQIQYNRNDELGEVYAMFDLMRTEIKHMNELRIQQEQAQKELITNISHDIKTPITTIKAYIEAIEEGLCNDQETLMEYMRVMRTHTDKTARLVEDLLVHALQELGQISVEPREKYSGPVLDAMLKPIEHVILTRGLVYNGPKSNHIPNVLIAIDTIRIEQVISNLVANALKHTARGDTIRIATELESGHLKVTIADSGQGIRVQDMPFVFQRYFRGQASHADQRVQEGTGLGLSICQSIIEAHGGRISFTSKEGQGTTFRFYLPIC</sequence>
<dbReference type="Proteomes" id="UP000069697">
    <property type="component" value="Unassembled WGS sequence"/>
</dbReference>
<dbReference type="Gene3D" id="6.10.340.10">
    <property type="match status" value="1"/>
</dbReference>
<evidence type="ECO:0000313" key="18">
    <source>
        <dbReference type="Proteomes" id="UP000069697"/>
    </source>
</evidence>
<accession>A0A117I2I6</accession>
<dbReference type="InterPro" id="IPR003660">
    <property type="entry name" value="HAMP_dom"/>
</dbReference>
<evidence type="ECO:0000256" key="10">
    <source>
        <dbReference type="ARBA" id="ARBA00022840"/>
    </source>
</evidence>
<evidence type="ECO:0000256" key="2">
    <source>
        <dbReference type="ARBA" id="ARBA00004651"/>
    </source>
</evidence>
<dbReference type="GO" id="GO:0003743">
    <property type="term" value="F:translation initiation factor activity"/>
    <property type="evidence" value="ECO:0007669"/>
    <property type="project" value="InterPro"/>
</dbReference>
<dbReference type="RefSeq" id="WP_062836367.1">
    <property type="nucleotide sequence ID" value="NZ_BCNV01000004.1"/>
</dbReference>
<dbReference type="SMART" id="SM00387">
    <property type="entry name" value="HATPase_c"/>
    <property type="match status" value="1"/>
</dbReference>
<feature type="transmembrane region" description="Helical" evidence="14">
    <location>
        <begin position="168"/>
        <end position="188"/>
    </location>
</feature>
<evidence type="ECO:0000256" key="5">
    <source>
        <dbReference type="ARBA" id="ARBA00022553"/>
    </source>
</evidence>
<gene>
    <name evidence="17" type="ORF">PAHA3_3957</name>
</gene>
<protein>
    <recommendedName>
        <fullName evidence="3">histidine kinase</fullName>
        <ecNumber evidence="3">2.7.13.3</ecNumber>
    </recommendedName>
</protein>